<dbReference type="PRINTS" id="PR00081">
    <property type="entry name" value="GDHRDH"/>
</dbReference>
<dbReference type="InterPro" id="IPR002347">
    <property type="entry name" value="SDR_fam"/>
</dbReference>
<accession>A0A1H4HHZ1</accession>
<evidence type="ECO:0000256" key="1">
    <source>
        <dbReference type="ARBA" id="ARBA00006484"/>
    </source>
</evidence>
<gene>
    <name evidence="3" type="ORF">SAMN05443550_1202</name>
</gene>
<dbReference type="GO" id="GO:0016491">
    <property type="term" value="F:oxidoreductase activity"/>
    <property type="evidence" value="ECO:0007669"/>
    <property type="project" value="UniProtKB-KW"/>
</dbReference>
<sequence>MSLPRCGGVFISTTSMGGFLGFPLHSIYHAAKFGLEGWSESMLFELGLHNIHIKTVAPGATSTDFLNRSLEKSLHPSYSVLENKLTLSNDSMMNLAVPAEQVAEVVYEAATDGKDQVRYLAGDDTKSLYARRLEIGSEAFRKEIRKQIIG</sequence>
<dbReference type="STRING" id="425514.SAMN05443550_1202"/>
<dbReference type="PANTHER" id="PTHR43976:SF16">
    <property type="entry name" value="SHORT-CHAIN DEHYDROGENASE_REDUCTASE FAMILY PROTEIN"/>
    <property type="match status" value="1"/>
</dbReference>
<protein>
    <submittedName>
        <fullName evidence="3">Short chain dehydrogenase</fullName>
    </submittedName>
</protein>
<proteinExistence type="inferred from homology"/>
<dbReference type="InterPro" id="IPR051911">
    <property type="entry name" value="SDR_oxidoreductase"/>
</dbReference>
<keyword evidence="2" id="KW-0560">Oxidoreductase</keyword>
<evidence type="ECO:0000313" key="3">
    <source>
        <dbReference type="EMBL" id="SEB21479.1"/>
    </source>
</evidence>
<dbReference type="AlphaFoldDB" id="A0A1H4HHZ1"/>
<evidence type="ECO:0000313" key="4">
    <source>
        <dbReference type="Proteomes" id="UP000198850"/>
    </source>
</evidence>
<dbReference type="Gene3D" id="3.40.50.720">
    <property type="entry name" value="NAD(P)-binding Rossmann-like Domain"/>
    <property type="match status" value="1"/>
</dbReference>
<dbReference type="RefSeq" id="WP_245735419.1">
    <property type="nucleotide sequence ID" value="NZ_FNRA01000020.1"/>
</dbReference>
<dbReference type="InterPro" id="IPR036291">
    <property type="entry name" value="NAD(P)-bd_dom_sf"/>
</dbReference>
<dbReference type="Proteomes" id="UP000198850">
    <property type="component" value="Unassembled WGS sequence"/>
</dbReference>
<organism evidence="3 4">
    <name type="scientific">Pedobacter hartonius</name>
    <dbReference type="NCBI Taxonomy" id="425514"/>
    <lineage>
        <taxon>Bacteria</taxon>
        <taxon>Pseudomonadati</taxon>
        <taxon>Bacteroidota</taxon>
        <taxon>Sphingobacteriia</taxon>
        <taxon>Sphingobacteriales</taxon>
        <taxon>Sphingobacteriaceae</taxon>
        <taxon>Pedobacter</taxon>
    </lineage>
</organism>
<dbReference type="PANTHER" id="PTHR43976">
    <property type="entry name" value="SHORT CHAIN DEHYDROGENASE"/>
    <property type="match status" value="1"/>
</dbReference>
<comment type="similarity">
    <text evidence="1">Belongs to the short-chain dehydrogenases/reductases (SDR) family.</text>
</comment>
<evidence type="ECO:0000256" key="2">
    <source>
        <dbReference type="ARBA" id="ARBA00023002"/>
    </source>
</evidence>
<keyword evidence="4" id="KW-1185">Reference proteome</keyword>
<reference evidence="3 4" key="1">
    <citation type="submission" date="2016-10" db="EMBL/GenBank/DDBJ databases">
        <authorList>
            <person name="de Groot N.N."/>
        </authorList>
    </citation>
    <scope>NUCLEOTIDE SEQUENCE [LARGE SCALE GENOMIC DNA]</scope>
    <source>
        <strain evidence="3 4">DSM 19033</strain>
    </source>
</reference>
<dbReference type="SUPFAM" id="SSF51735">
    <property type="entry name" value="NAD(P)-binding Rossmann-fold domains"/>
    <property type="match status" value="1"/>
</dbReference>
<dbReference type="Pfam" id="PF00106">
    <property type="entry name" value="adh_short"/>
    <property type="match status" value="1"/>
</dbReference>
<dbReference type="EMBL" id="FNRA01000020">
    <property type="protein sequence ID" value="SEB21479.1"/>
    <property type="molecule type" value="Genomic_DNA"/>
</dbReference>
<name>A0A1H4HHZ1_9SPHI</name>